<evidence type="ECO:0000256" key="1">
    <source>
        <dbReference type="SAM" id="MobiDB-lite"/>
    </source>
</evidence>
<feature type="compositionally biased region" description="Basic and acidic residues" evidence="1">
    <location>
        <begin position="28"/>
        <end position="38"/>
    </location>
</feature>
<dbReference type="AlphaFoldDB" id="A0A699SMU9"/>
<proteinExistence type="predicted"/>
<comment type="caution">
    <text evidence="2">The sequence shown here is derived from an EMBL/GenBank/DDBJ whole genome shotgun (WGS) entry which is preliminary data.</text>
</comment>
<evidence type="ECO:0000313" key="2">
    <source>
        <dbReference type="EMBL" id="GFC98177.1"/>
    </source>
</evidence>
<feature type="compositionally biased region" description="Polar residues" evidence="1">
    <location>
        <begin position="77"/>
        <end position="86"/>
    </location>
</feature>
<gene>
    <name evidence="2" type="ORF">Tci_870147</name>
</gene>
<feature type="region of interest" description="Disordered" evidence="1">
    <location>
        <begin position="64"/>
        <end position="86"/>
    </location>
</feature>
<feature type="region of interest" description="Disordered" evidence="1">
    <location>
        <begin position="22"/>
        <end position="43"/>
    </location>
</feature>
<dbReference type="EMBL" id="BKCJ011170498">
    <property type="protein sequence ID" value="GFC98177.1"/>
    <property type="molecule type" value="Genomic_DNA"/>
</dbReference>
<reference evidence="2" key="1">
    <citation type="journal article" date="2019" name="Sci. Rep.">
        <title>Draft genome of Tanacetum cinerariifolium, the natural source of mosquito coil.</title>
        <authorList>
            <person name="Yamashiro T."/>
            <person name="Shiraishi A."/>
            <person name="Satake H."/>
            <person name="Nakayama K."/>
        </authorList>
    </citation>
    <scope>NUCLEOTIDE SEQUENCE</scope>
</reference>
<accession>A0A699SMU9</accession>
<name>A0A699SMU9_TANCI</name>
<protein>
    <submittedName>
        <fullName evidence="2">Uncharacterized protein</fullName>
    </submittedName>
</protein>
<sequence length="86" mass="9776">MKLQRRLMPSEEEQTSILMSARGYARSAENKRRLENNPRDNCGQQSVFKQQNVRGQNVARAYTARNNERNRSAAAAPNTQRAIVGN</sequence>
<organism evidence="2">
    <name type="scientific">Tanacetum cinerariifolium</name>
    <name type="common">Dalmatian daisy</name>
    <name type="synonym">Chrysanthemum cinerariifolium</name>
    <dbReference type="NCBI Taxonomy" id="118510"/>
    <lineage>
        <taxon>Eukaryota</taxon>
        <taxon>Viridiplantae</taxon>
        <taxon>Streptophyta</taxon>
        <taxon>Embryophyta</taxon>
        <taxon>Tracheophyta</taxon>
        <taxon>Spermatophyta</taxon>
        <taxon>Magnoliopsida</taxon>
        <taxon>eudicotyledons</taxon>
        <taxon>Gunneridae</taxon>
        <taxon>Pentapetalae</taxon>
        <taxon>asterids</taxon>
        <taxon>campanulids</taxon>
        <taxon>Asterales</taxon>
        <taxon>Asteraceae</taxon>
        <taxon>Asteroideae</taxon>
        <taxon>Anthemideae</taxon>
        <taxon>Anthemidinae</taxon>
        <taxon>Tanacetum</taxon>
    </lineage>
</organism>